<accession>L7KK05</accession>
<evidence type="ECO:0000259" key="2">
    <source>
        <dbReference type="Pfam" id="PF01478"/>
    </source>
</evidence>
<dbReference type="GO" id="GO:0004190">
    <property type="term" value="F:aspartic-type endopeptidase activity"/>
    <property type="evidence" value="ECO:0007669"/>
    <property type="project" value="InterPro"/>
</dbReference>
<dbReference type="GO" id="GO:0016020">
    <property type="term" value="C:membrane"/>
    <property type="evidence" value="ECO:0007669"/>
    <property type="project" value="InterPro"/>
</dbReference>
<keyword evidence="1" id="KW-1133">Transmembrane helix</keyword>
<reference evidence="3 4" key="1">
    <citation type="submission" date="2012-12" db="EMBL/GenBank/DDBJ databases">
        <title>Whole genome shotgun sequence of Gordonia aichiensis NBRC 108223.</title>
        <authorList>
            <person name="Isaki-Nakamura S."/>
            <person name="Hosoyama A."/>
            <person name="Tsuchikane K."/>
            <person name="Ando Y."/>
            <person name="Baba S."/>
            <person name="Ohji S."/>
            <person name="Hamada M."/>
            <person name="Tamura T."/>
            <person name="Yamazoe A."/>
            <person name="Yamazaki S."/>
            <person name="Fujita N."/>
        </authorList>
    </citation>
    <scope>NUCLEOTIDE SEQUENCE [LARGE SCALE GENOMIC DNA]</scope>
    <source>
        <strain evidence="3 4">NBRC 108223</strain>
    </source>
</reference>
<dbReference type="AlphaFoldDB" id="L7KK05"/>
<protein>
    <submittedName>
        <fullName evidence="3">Peptidase A24 family protein</fullName>
    </submittedName>
</protein>
<organism evidence="3 4">
    <name type="scientific">Gordonia aichiensis NBRC 108223</name>
    <dbReference type="NCBI Taxonomy" id="1220583"/>
    <lineage>
        <taxon>Bacteria</taxon>
        <taxon>Bacillati</taxon>
        <taxon>Actinomycetota</taxon>
        <taxon>Actinomycetes</taxon>
        <taxon>Mycobacteriales</taxon>
        <taxon>Gordoniaceae</taxon>
        <taxon>Gordonia</taxon>
    </lineage>
</organism>
<feature type="domain" description="Prepilin type IV endopeptidase peptidase" evidence="2">
    <location>
        <begin position="7"/>
        <end position="101"/>
    </location>
</feature>
<proteinExistence type="predicted"/>
<dbReference type="InterPro" id="IPR000045">
    <property type="entry name" value="Prepilin_IV_endopep_pep"/>
</dbReference>
<comment type="caution">
    <text evidence="3">The sequence shown here is derived from an EMBL/GenBank/DDBJ whole genome shotgun (WGS) entry which is preliminary data.</text>
</comment>
<feature type="transmembrane region" description="Helical" evidence="1">
    <location>
        <begin position="32"/>
        <end position="62"/>
    </location>
</feature>
<dbReference type="Pfam" id="PF01478">
    <property type="entry name" value="Peptidase_A24"/>
    <property type="match status" value="1"/>
</dbReference>
<keyword evidence="4" id="KW-1185">Reference proteome</keyword>
<evidence type="ECO:0000313" key="4">
    <source>
        <dbReference type="Proteomes" id="UP000010988"/>
    </source>
</evidence>
<dbReference type="STRING" id="1220583.GOACH_05_01660"/>
<dbReference type="Proteomes" id="UP000010988">
    <property type="component" value="Unassembled WGS sequence"/>
</dbReference>
<evidence type="ECO:0000256" key="1">
    <source>
        <dbReference type="SAM" id="Phobius"/>
    </source>
</evidence>
<keyword evidence="1" id="KW-0812">Transmembrane</keyword>
<evidence type="ECO:0000313" key="3">
    <source>
        <dbReference type="EMBL" id="GAC48297.1"/>
    </source>
</evidence>
<keyword evidence="1" id="KW-0472">Membrane</keyword>
<dbReference type="EMBL" id="BANR01000005">
    <property type="protein sequence ID" value="GAC48297.1"/>
    <property type="molecule type" value="Genomic_DNA"/>
</dbReference>
<dbReference type="Gene3D" id="1.20.120.1220">
    <property type="match status" value="1"/>
</dbReference>
<sequence>MGLVSCAVVLWLTALAEIDRRTCRLPTVLLWPGLAAVGVSACVRLSVAVAAIAAASPYLVGWLRGLCGGGDVKLALVLGGMLADPATALVMVLAAQVLGLLTRRGRHRWPHGPPMVVACAVLLVVTASG</sequence>
<gene>
    <name evidence="3" type="ORF">GOACH_05_01660</name>
</gene>
<feature type="transmembrane region" description="Helical" evidence="1">
    <location>
        <begin position="74"/>
        <end position="99"/>
    </location>
</feature>
<name>L7KK05_9ACTN</name>
<dbReference type="RefSeq" id="WP_005173185.1">
    <property type="nucleotide sequence ID" value="NZ_BANR01000005.1"/>
</dbReference>
<dbReference type="eggNOG" id="COG1989">
    <property type="taxonomic scope" value="Bacteria"/>
</dbReference>
<dbReference type="OrthoDB" id="4381368at2"/>